<dbReference type="GO" id="GO:0071011">
    <property type="term" value="C:precatalytic spliceosome"/>
    <property type="evidence" value="ECO:0007669"/>
    <property type="project" value="TreeGrafter"/>
</dbReference>
<evidence type="ECO:0000256" key="3">
    <source>
        <dbReference type="ARBA" id="ARBA00022664"/>
    </source>
</evidence>
<evidence type="ECO:0000256" key="5">
    <source>
        <dbReference type="ARBA" id="ARBA00023187"/>
    </source>
</evidence>
<dbReference type="EMBL" id="HBEC01027453">
    <property type="protein sequence ID" value="CAD8294732.1"/>
    <property type="molecule type" value="Transcribed_RNA"/>
</dbReference>
<sequence>MAAKTAPKVLAIEGAGGSSGFSAWRKDEHLVDALPYVDGLTPQAKRIVDELIDAEVRRSTKRPADYLREMPPLPASRLEGHAMLEAEYERVKTKQPMAQLDTTRYRLDAPQGTKRHDFGAWRAAADNAHAQLEHQYLRIANLELLLRHGDKTWRAQGQLVDSLVSQFKSQLAELQAAVAAVNSERKLQQTAAGGELRRAEMTYYEMVHKNLQIEVACNKLEAEVAALREAHPDAAAAWDSAQQ</sequence>
<comment type="subcellular location">
    <subcellularLocation>
        <location evidence="1">Nucleus</location>
    </subcellularLocation>
</comment>
<evidence type="ECO:0000256" key="4">
    <source>
        <dbReference type="ARBA" id="ARBA00022728"/>
    </source>
</evidence>
<evidence type="ECO:0008006" key="8">
    <source>
        <dbReference type="Google" id="ProtNLM"/>
    </source>
</evidence>
<keyword evidence="6" id="KW-0539">Nucleus</keyword>
<accession>A0A7R9VI47</accession>
<evidence type="ECO:0000256" key="1">
    <source>
        <dbReference type="ARBA" id="ARBA00004123"/>
    </source>
</evidence>
<comment type="similarity">
    <text evidence="2">Belongs to the SPF27 family.</text>
</comment>
<dbReference type="GO" id="GO:0006397">
    <property type="term" value="P:mRNA processing"/>
    <property type="evidence" value="ECO:0007669"/>
    <property type="project" value="UniProtKB-KW"/>
</dbReference>
<gene>
    <name evidence="7" type="ORF">CEUR00632_LOCUS12663</name>
</gene>
<dbReference type="GO" id="GO:0000974">
    <property type="term" value="C:Prp19 complex"/>
    <property type="evidence" value="ECO:0007669"/>
    <property type="project" value="TreeGrafter"/>
</dbReference>
<organism evidence="7">
    <name type="scientific">Chlamydomonas euryale</name>
    <dbReference type="NCBI Taxonomy" id="1486919"/>
    <lineage>
        <taxon>Eukaryota</taxon>
        <taxon>Viridiplantae</taxon>
        <taxon>Chlorophyta</taxon>
        <taxon>core chlorophytes</taxon>
        <taxon>Chlorophyceae</taxon>
        <taxon>CS clade</taxon>
        <taxon>Chlamydomonadales</taxon>
        <taxon>Chlamydomonadaceae</taxon>
        <taxon>Chlamydomonas</taxon>
    </lineage>
</organism>
<protein>
    <recommendedName>
        <fullName evidence="8">Pre-mRNA-splicing factor SPF27</fullName>
    </recommendedName>
</protein>
<dbReference type="InterPro" id="IPR008409">
    <property type="entry name" value="SPF27"/>
</dbReference>
<dbReference type="PANTHER" id="PTHR13296:SF0">
    <property type="entry name" value="PRE-MRNA-SPLICING FACTOR SPF27"/>
    <property type="match status" value="1"/>
</dbReference>
<dbReference type="AlphaFoldDB" id="A0A7R9VI47"/>
<keyword evidence="5" id="KW-0508">mRNA splicing</keyword>
<evidence type="ECO:0000313" key="7">
    <source>
        <dbReference type="EMBL" id="CAD8294732.1"/>
    </source>
</evidence>
<evidence type="ECO:0000256" key="6">
    <source>
        <dbReference type="ARBA" id="ARBA00023242"/>
    </source>
</evidence>
<keyword evidence="4" id="KW-0747">Spliceosome</keyword>
<evidence type="ECO:0000256" key="2">
    <source>
        <dbReference type="ARBA" id="ARBA00010788"/>
    </source>
</evidence>
<dbReference type="GO" id="GO:0071013">
    <property type="term" value="C:catalytic step 2 spliceosome"/>
    <property type="evidence" value="ECO:0007669"/>
    <property type="project" value="TreeGrafter"/>
</dbReference>
<dbReference type="GO" id="GO:0008380">
    <property type="term" value="P:RNA splicing"/>
    <property type="evidence" value="ECO:0007669"/>
    <property type="project" value="UniProtKB-KW"/>
</dbReference>
<name>A0A7R9VI47_9CHLO</name>
<proteinExistence type="inferred from homology"/>
<dbReference type="Pfam" id="PF05700">
    <property type="entry name" value="BCAS2"/>
    <property type="match status" value="1"/>
</dbReference>
<keyword evidence="3" id="KW-0507">mRNA processing</keyword>
<dbReference type="PANTHER" id="PTHR13296">
    <property type="entry name" value="BCAS2 PROTEIN"/>
    <property type="match status" value="1"/>
</dbReference>
<reference evidence="7" key="1">
    <citation type="submission" date="2021-01" db="EMBL/GenBank/DDBJ databases">
        <authorList>
            <person name="Corre E."/>
            <person name="Pelletier E."/>
            <person name="Niang G."/>
            <person name="Scheremetjew M."/>
            <person name="Finn R."/>
            <person name="Kale V."/>
            <person name="Holt S."/>
            <person name="Cochrane G."/>
            <person name="Meng A."/>
            <person name="Brown T."/>
            <person name="Cohen L."/>
        </authorList>
    </citation>
    <scope>NUCLEOTIDE SEQUENCE</scope>
    <source>
        <strain evidence="7">CCMP219</strain>
    </source>
</reference>